<dbReference type="Pfam" id="PF02580">
    <property type="entry name" value="Tyr_Deacylase"/>
    <property type="match status" value="1"/>
</dbReference>
<dbReference type="EC" id="3.1.1.-" evidence="2"/>
<evidence type="ECO:0000313" key="4">
    <source>
        <dbReference type="Proteomes" id="UP000188603"/>
    </source>
</evidence>
<dbReference type="OrthoDB" id="9801395at2"/>
<dbReference type="GO" id="GO:0005737">
    <property type="term" value="C:cytoplasm"/>
    <property type="evidence" value="ECO:0007669"/>
    <property type="project" value="UniProtKB-SubCell"/>
</dbReference>
<organism evidence="3 4">
    <name type="scientific">Novibacillus thermophilus</name>
    <dbReference type="NCBI Taxonomy" id="1471761"/>
    <lineage>
        <taxon>Bacteria</taxon>
        <taxon>Bacillati</taxon>
        <taxon>Bacillota</taxon>
        <taxon>Bacilli</taxon>
        <taxon>Bacillales</taxon>
        <taxon>Thermoactinomycetaceae</taxon>
        <taxon>Novibacillus</taxon>
    </lineage>
</organism>
<comment type="subunit">
    <text evidence="2">Homodimer.</text>
</comment>
<name>A0A1U9K594_9BACL</name>
<keyword evidence="4" id="KW-1185">Reference proteome</keyword>
<keyword evidence="2" id="KW-0963">Cytoplasm</keyword>
<dbReference type="CDD" id="cd00563">
    <property type="entry name" value="Dtyr_deacylase"/>
    <property type="match status" value="1"/>
</dbReference>
<dbReference type="Proteomes" id="UP000188603">
    <property type="component" value="Chromosome"/>
</dbReference>
<comment type="catalytic activity">
    <reaction evidence="2">
        <text>a D-aminoacyl-tRNA + H2O = a tRNA + a D-alpha-amino acid + H(+)</text>
        <dbReference type="Rhea" id="RHEA:13953"/>
        <dbReference type="Rhea" id="RHEA-COMP:10123"/>
        <dbReference type="Rhea" id="RHEA-COMP:10124"/>
        <dbReference type="ChEBI" id="CHEBI:15377"/>
        <dbReference type="ChEBI" id="CHEBI:15378"/>
        <dbReference type="ChEBI" id="CHEBI:59871"/>
        <dbReference type="ChEBI" id="CHEBI:78442"/>
        <dbReference type="ChEBI" id="CHEBI:79333"/>
        <dbReference type="EC" id="3.1.1.96"/>
    </reaction>
</comment>
<dbReference type="GO" id="GO:0106026">
    <property type="term" value="F:Gly-tRNA(Ala) deacylase activity"/>
    <property type="evidence" value="ECO:0007669"/>
    <property type="project" value="UniProtKB-UniRule"/>
</dbReference>
<comment type="domain">
    <text evidence="2">A Gly-cisPro motif from one monomer fits into the active site of the other monomer to allow specific chiral rejection of L-amino acids.</text>
</comment>
<dbReference type="EMBL" id="CP019699">
    <property type="protein sequence ID" value="AQS55227.1"/>
    <property type="molecule type" value="Genomic_DNA"/>
</dbReference>
<sequence>MRVVVQRTGPAQVTVGEEVIGKISHGLVCLVGFTDGDGEEDVSYVADKIVNLRIFSDDAGKMNRSLLEVGGEILSISQFTVYGDCRKGRRPSFTKAARPEKAEVLYDTFNDKLRAYGVTVETGRFGADMKVSLVNDGPVTFIVENKT</sequence>
<reference evidence="3 4" key="1">
    <citation type="journal article" date="2015" name="Int. J. Syst. Evol. Microbiol.">
        <title>Novibacillus thermophilus gen. nov., sp. nov., a Gram-staining-negative and moderately thermophilic member of the family Thermoactinomycetaceae.</title>
        <authorList>
            <person name="Yang G."/>
            <person name="Chen J."/>
            <person name="Zhou S."/>
        </authorList>
    </citation>
    <scope>NUCLEOTIDE SEQUENCE [LARGE SCALE GENOMIC DNA]</scope>
    <source>
        <strain evidence="3 4">SG-1</strain>
    </source>
</reference>
<evidence type="ECO:0000313" key="3">
    <source>
        <dbReference type="EMBL" id="AQS55227.1"/>
    </source>
</evidence>
<feature type="short sequence motif" description="Gly-cisPro motif, important for rejection of L-amino acids" evidence="2">
    <location>
        <begin position="137"/>
        <end position="138"/>
    </location>
</feature>
<evidence type="ECO:0000256" key="2">
    <source>
        <dbReference type="HAMAP-Rule" id="MF_00518"/>
    </source>
</evidence>
<dbReference type="PANTHER" id="PTHR10472">
    <property type="entry name" value="D-TYROSYL-TRNA TYR DEACYLASE"/>
    <property type="match status" value="1"/>
</dbReference>
<dbReference type="PANTHER" id="PTHR10472:SF5">
    <property type="entry name" value="D-AMINOACYL-TRNA DEACYLASE 1"/>
    <property type="match status" value="1"/>
</dbReference>
<dbReference type="NCBIfam" id="TIGR00256">
    <property type="entry name" value="D-aminoacyl-tRNA deacylase"/>
    <property type="match status" value="1"/>
</dbReference>
<dbReference type="AlphaFoldDB" id="A0A1U9K594"/>
<keyword evidence="2" id="KW-0820">tRNA-binding</keyword>
<evidence type="ECO:0000256" key="1">
    <source>
        <dbReference type="ARBA" id="ARBA00009673"/>
    </source>
</evidence>
<dbReference type="GO" id="GO:0000049">
    <property type="term" value="F:tRNA binding"/>
    <property type="evidence" value="ECO:0007669"/>
    <property type="project" value="UniProtKB-UniRule"/>
</dbReference>
<comment type="subcellular location">
    <subcellularLocation>
        <location evidence="2">Cytoplasm</location>
    </subcellularLocation>
</comment>
<gene>
    <name evidence="2" type="primary">dtd</name>
    <name evidence="3" type="ORF">B0W44_04980</name>
</gene>
<proteinExistence type="inferred from homology"/>
<keyword evidence="2" id="KW-0694">RNA-binding</keyword>
<keyword evidence="2" id="KW-0378">Hydrolase</keyword>
<dbReference type="EC" id="3.1.1.96" evidence="2"/>
<dbReference type="HAMAP" id="MF_00518">
    <property type="entry name" value="Deacylase_Dtd"/>
    <property type="match status" value="1"/>
</dbReference>
<dbReference type="KEGG" id="ntr:B0W44_04980"/>
<dbReference type="SUPFAM" id="SSF69500">
    <property type="entry name" value="DTD-like"/>
    <property type="match status" value="1"/>
</dbReference>
<dbReference type="GO" id="GO:0051500">
    <property type="term" value="F:D-tyrosyl-tRNA(Tyr) deacylase activity"/>
    <property type="evidence" value="ECO:0007669"/>
    <property type="project" value="TreeGrafter"/>
</dbReference>
<comment type="function">
    <text evidence="2">An aminoacyl-tRNA editing enzyme that deacylates mischarged D-aminoacyl-tRNAs. Also deacylates mischarged glycyl-tRNA(Ala), protecting cells against glycine mischarging by AlaRS. Acts via tRNA-based rather than protein-based catalysis; rejects L-amino acids rather than detecting D-amino acids in the active site. By recycling D-aminoacyl-tRNA to D-amino acids and free tRNA molecules, this enzyme counteracts the toxicity associated with the formation of D-aminoacyl-tRNA entities in vivo and helps enforce protein L-homochirality.</text>
</comment>
<dbReference type="InterPro" id="IPR003732">
    <property type="entry name" value="Daa-tRNA_deacyls_DTD"/>
</dbReference>
<dbReference type="GO" id="GO:0043908">
    <property type="term" value="F:Ser(Gly)-tRNA(Ala) hydrolase activity"/>
    <property type="evidence" value="ECO:0007669"/>
    <property type="project" value="UniProtKB-UniRule"/>
</dbReference>
<comment type="similarity">
    <text evidence="1 2">Belongs to the DTD family.</text>
</comment>
<dbReference type="STRING" id="1471761.B0W44_04980"/>
<dbReference type="Gene3D" id="3.50.80.10">
    <property type="entry name" value="D-tyrosyl-tRNA(Tyr) deacylase"/>
    <property type="match status" value="1"/>
</dbReference>
<protein>
    <recommendedName>
        <fullName evidence="2">D-aminoacyl-tRNA deacylase</fullName>
        <shortName evidence="2">DTD</shortName>
        <ecNumber evidence="2">3.1.1.96</ecNumber>
    </recommendedName>
    <alternativeName>
        <fullName evidence="2">Gly-tRNA(Ala) deacylase</fullName>
        <ecNumber evidence="2">3.1.1.-</ecNumber>
    </alternativeName>
</protein>
<dbReference type="RefSeq" id="WP_077719044.1">
    <property type="nucleotide sequence ID" value="NZ_CP019699.1"/>
</dbReference>
<comment type="catalytic activity">
    <reaction evidence="2">
        <text>glycyl-tRNA(Ala) + H2O = tRNA(Ala) + glycine + H(+)</text>
        <dbReference type="Rhea" id="RHEA:53744"/>
        <dbReference type="Rhea" id="RHEA-COMP:9657"/>
        <dbReference type="Rhea" id="RHEA-COMP:13640"/>
        <dbReference type="ChEBI" id="CHEBI:15377"/>
        <dbReference type="ChEBI" id="CHEBI:15378"/>
        <dbReference type="ChEBI" id="CHEBI:57305"/>
        <dbReference type="ChEBI" id="CHEBI:78442"/>
        <dbReference type="ChEBI" id="CHEBI:78522"/>
    </reaction>
</comment>
<dbReference type="GO" id="GO:0019478">
    <property type="term" value="P:D-amino acid catabolic process"/>
    <property type="evidence" value="ECO:0007669"/>
    <property type="project" value="UniProtKB-UniRule"/>
</dbReference>
<accession>A0A1U9K594</accession>
<dbReference type="FunFam" id="3.50.80.10:FF:000001">
    <property type="entry name" value="D-aminoacyl-tRNA deacylase"/>
    <property type="match status" value="1"/>
</dbReference>
<dbReference type="InterPro" id="IPR023509">
    <property type="entry name" value="DTD-like_sf"/>
</dbReference>